<keyword evidence="2" id="KW-1185">Reference proteome</keyword>
<organism evidence="1 2">
    <name type="scientific">[Candida] jaroonii</name>
    <dbReference type="NCBI Taxonomy" id="467808"/>
    <lineage>
        <taxon>Eukaryota</taxon>
        <taxon>Fungi</taxon>
        <taxon>Dikarya</taxon>
        <taxon>Ascomycota</taxon>
        <taxon>Saccharomycotina</taxon>
        <taxon>Pichiomycetes</taxon>
        <taxon>Debaryomycetaceae</taxon>
        <taxon>Yamadazyma</taxon>
    </lineage>
</organism>
<name>A0ACA9YA57_9ASCO</name>
<dbReference type="EMBL" id="CALSDN010000007">
    <property type="protein sequence ID" value="CAH6721857.1"/>
    <property type="molecule type" value="Genomic_DNA"/>
</dbReference>
<reference evidence="1" key="1">
    <citation type="submission" date="2022-06" db="EMBL/GenBank/DDBJ databases">
        <authorList>
            <person name="Legras J.-L."/>
            <person name="Devillers H."/>
            <person name="Grondin C."/>
        </authorList>
    </citation>
    <scope>NUCLEOTIDE SEQUENCE</scope>
    <source>
        <strain evidence="1">CLIB 1444</strain>
    </source>
</reference>
<protein>
    <submittedName>
        <fullName evidence="1">Phosphomutase-like protein 3</fullName>
    </submittedName>
</protein>
<accession>A0ACA9YA57</accession>
<gene>
    <name evidence="1" type="ORF">CLIB1444_07S04016</name>
</gene>
<comment type="caution">
    <text evidence="1">The sequence shown here is derived from an EMBL/GenBank/DDBJ whole genome shotgun (WGS) entry which is preliminary data.</text>
</comment>
<dbReference type="Proteomes" id="UP001152531">
    <property type="component" value="Unassembled WGS sequence"/>
</dbReference>
<evidence type="ECO:0000313" key="1">
    <source>
        <dbReference type="EMBL" id="CAH6721857.1"/>
    </source>
</evidence>
<evidence type="ECO:0000313" key="2">
    <source>
        <dbReference type="Proteomes" id="UP001152531"/>
    </source>
</evidence>
<sequence length="307" mass="35330">MSLLIPTQQDYKDARQGYERLPVYKEKHDQLVKQGKIKWKFEVVPGFFKQSDNDTDDLQFNYATNDFGIMKPWNQIIDELNQLNGSSDEKYKLLFLARHGQGYHNVVVSKYGSEAWRNKWHNLGVDGDIIYGPDPELTPLGISQAEENNQVWHQQVKNGCPVPTKYYASPLQRSSMTMVVSMKDIWPENRQVIVSEKIREIIGFHLCNKRSSKDTILERFGKYGFETEDGFSEVDELYNDEEETFDDNCIRVESFLEDLWEVDDKVINVTSHGGTIKCFLAVLGHRNFTISTGGMIPVVVKGSRVNS</sequence>
<proteinExistence type="predicted"/>